<evidence type="ECO:0000259" key="4">
    <source>
        <dbReference type="SMART" id="SM00331"/>
    </source>
</evidence>
<keyword evidence="6" id="KW-1185">Reference proteome</keyword>
<protein>
    <submittedName>
        <fullName evidence="5">Sigma-B regulation protein RsbU (Phosphoserine phosphatase)</fullName>
        <ecNumber evidence="5">3.1.3.3</ecNumber>
    </submittedName>
</protein>
<dbReference type="InterPro" id="IPR003018">
    <property type="entry name" value="GAF"/>
</dbReference>
<dbReference type="SUPFAM" id="SSF81606">
    <property type="entry name" value="PP2C-like"/>
    <property type="match status" value="1"/>
</dbReference>
<proteinExistence type="predicted"/>
<feature type="domain" description="PPM-type phosphatase" evidence="4">
    <location>
        <begin position="210"/>
        <end position="444"/>
    </location>
</feature>
<dbReference type="Gene3D" id="3.60.40.10">
    <property type="entry name" value="PPM-type phosphatase domain"/>
    <property type="match status" value="1"/>
</dbReference>
<dbReference type="SUPFAM" id="SSF55781">
    <property type="entry name" value="GAF domain-like"/>
    <property type="match status" value="1"/>
</dbReference>
<dbReference type="SMART" id="SM00065">
    <property type="entry name" value="GAF"/>
    <property type="match status" value="1"/>
</dbReference>
<evidence type="ECO:0000259" key="3">
    <source>
        <dbReference type="SMART" id="SM00065"/>
    </source>
</evidence>
<reference evidence="5 6" key="1">
    <citation type="submission" date="2020-08" db="EMBL/GenBank/DDBJ databases">
        <title>Genomic Encyclopedia of Type Strains, Phase III (KMG-III): the genomes of soil and plant-associated and newly described type strains.</title>
        <authorList>
            <person name="Whitman W."/>
        </authorList>
    </citation>
    <scope>NUCLEOTIDE SEQUENCE [LARGE SCALE GENOMIC DNA]</scope>
    <source>
        <strain evidence="5 6">CECT 3146</strain>
    </source>
</reference>
<dbReference type="PANTHER" id="PTHR43156:SF2">
    <property type="entry name" value="STAGE II SPORULATION PROTEIN E"/>
    <property type="match status" value="1"/>
</dbReference>
<keyword evidence="1 5" id="KW-0378">Hydrolase</keyword>
<dbReference type="AlphaFoldDB" id="A0A7W8AX91"/>
<dbReference type="InterPro" id="IPR052016">
    <property type="entry name" value="Bact_Sigma-Reg"/>
</dbReference>
<evidence type="ECO:0000256" key="2">
    <source>
        <dbReference type="SAM" id="MobiDB-lite"/>
    </source>
</evidence>
<dbReference type="PANTHER" id="PTHR43156">
    <property type="entry name" value="STAGE II SPORULATION PROTEIN E-RELATED"/>
    <property type="match status" value="1"/>
</dbReference>
<dbReference type="SMART" id="SM00331">
    <property type="entry name" value="PP2C_SIG"/>
    <property type="match status" value="1"/>
</dbReference>
<dbReference type="EC" id="3.1.3.3" evidence="5"/>
<dbReference type="Proteomes" id="UP000549009">
    <property type="component" value="Unassembled WGS sequence"/>
</dbReference>
<feature type="compositionally biased region" description="Low complexity" evidence="2">
    <location>
        <begin position="448"/>
        <end position="457"/>
    </location>
</feature>
<dbReference type="InterPro" id="IPR029016">
    <property type="entry name" value="GAF-like_dom_sf"/>
</dbReference>
<dbReference type="Pfam" id="PF01590">
    <property type="entry name" value="GAF"/>
    <property type="match status" value="1"/>
</dbReference>
<dbReference type="InterPro" id="IPR036457">
    <property type="entry name" value="PPM-type-like_dom_sf"/>
</dbReference>
<evidence type="ECO:0000313" key="5">
    <source>
        <dbReference type="EMBL" id="MBB5105636.1"/>
    </source>
</evidence>
<dbReference type="GO" id="GO:0016791">
    <property type="term" value="F:phosphatase activity"/>
    <property type="evidence" value="ECO:0007669"/>
    <property type="project" value="TreeGrafter"/>
</dbReference>
<evidence type="ECO:0000256" key="1">
    <source>
        <dbReference type="ARBA" id="ARBA00022801"/>
    </source>
</evidence>
<sequence length="493" mass="51552">MELAPEQEALRIAAVRRYDVLDTPPDGAFDRIAALAARLCDAPAATVAIVDTDRVWFKAAYGLTGVTQVGRDPGLCTSAILTDGPLVIPDTLQDPRARTHELVTGPPRARFYAAAPIVTRDGHHLGTVDVLDTVPRRITPEQAAALADLAALVMDALELRLSALRMLRVERELMVAEHAARERAERDRAEIAAYASTLQRTLLPPALPEVPGLEAACHYTTASVRDVGGDFYDVFPLSTGRWAFFLGDVSGRGAPAAALTSLIRYTLRTTALLEPDPCAVLRVLNSTLLSAHADGSRFCTLVFGTLAPDSAGGFAVTLAGGGHLPAYSLCPARRNGPDRAVARAEQVSLPGGMLVGALHQADFASRTVQLLPGEALFLYSDGIIEALTSRGARFGEAGLAAHLTHHAATNRALGASAIIDDLTGLLATFPTGPADDVALLALSASSTTPARAPSGASGTAHTSVPLTAKVWDPCAGPPDEGVRRSAGTKAPES</sequence>
<feature type="region of interest" description="Disordered" evidence="2">
    <location>
        <begin position="448"/>
        <end position="493"/>
    </location>
</feature>
<accession>A0A7W8AX91</accession>
<dbReference type="RefSeq" id="WP_229879004.1">
    <property type="nucleotide sequence ID" value="NZ_BMSQ01000006.1"/>
</dbReference>
<dbReference type="InterPro" id="IPR001932">
    <property type="entry name" value="PPM-type_phosphatase-like_dom"/>
</dbReference>
<name>A0A7W8AX91_STRST</name>
<dbReference type="EMBL" id="JACHJD010000007">
    <property type="protein sequence ID" value="MBB5105636.1"/>
    <property type="molecule type" value="Genomic_DNA"/>
</dbReference>
<feature type="domain" description="GAF" evidence="3">
    <location>
        <begin position="24"/>
        <end position="167"/>
    </location>
</feature>
<evidence type="ECO:0000313" key="6">
    <source>
        <dbReference type="Proteomes" id="UP000549009"/>
    </source>
</evidence>
<dbReference type="Gene3D" id="3.30.450.40">
    <property type="match status" value="1"/>
</dbReference>
<gene>
    <name evidence="5" type="ORF">FHS40_004731</name>
</gene>
<dbReference type="Pfam" id="PF07228">
    <property type="entry name" value="SpoIIE"/>
    <property type="match status" value="1"/>
</dbReference>
<comment type="caution">
    <text evidence="5">The sequence shown here is derived from an EMBL/GenBank/DDBJ whole genome shotgun (WGS) entry which is preliminary data.</text>
</comment>
<organism evidence="5 6">
    <name type="scientific">Streptomyces spectabilis</name>
    <dbReference type="NCBI Taxonomy" id="68270"/>
    <lineage>
        <taxon>Bacteria</taxon>
        <taxon>Bacillati</taxon>
        <taxon>Actinomycetota</taxon>
        <taxon>Actinomycetes</taxon>
        <taxon>Kitasatosporales</taxon>
        <taxon>Streptomycetaceae</taxon>
        <taxon>Streptomyces</taxon>
    </lineage>
</organism>